<organism evidence="3 4">
    <name type="scientific">Tritrichomonas musculus</name>
    <dbReference type="NCBI Taxonomy" id="1915356"/>
    <lineage>
        <taxon>Eukaryota</taxon>
        <taxon>Metamonada</taxon>
        <taxon>Parabasalia</taxon>
        <taxon>Tritrichomonadida</taxon>
        <taxon>Tritrichomonadidae</taxon>
        <taxon>Tritrichomonas</taxon>
    </lineage>
</organism>
<dbReference type="Gene3D" id="1.10.20.10">
    <property type="entry name" value="Histone, subunit A"/>
    <property type="match status" value="1"/>
</dbReference>
<accession>A0ABR2K9I8</accession>
<reference evidence="3 4" key="1">
    <citation type="submission" date="2024-04" db="EMBL/GenBank/DDBJ databases">
        <title>Tritrichomonas musculus Genome.</title>
        <authorList>
            <person name="Alves-Ferreira E."/>
            <person name="Grigg M."/>
            <person name="Lorenzi H."/>
            <person name="Galac M."/>
        </authorList>
    </citation>
    <scope>NUCLEOTIDE SEQUENCE [LARGE SCALE GENOMIC DNA]</scope>
    <source>
        <strain evidence="3 4">EAF2021</strain>
    </source>
</reference>
<dbReference type="SUPFAM" id="SSF47113">
    <property type="entry name" value="Histone-fold"/>
    <property type="match status" value="1"/>
</dbReference>
<feature type="region of interest" description="Disordered" evidence="1">
    <location>
        <begin position="1"/>
        <end position="22"/>
    </location>
</feature>
<dbReference type="Proteomes" id="UP001470230">
    <property type="component" value="Unassembled WGS sequence"/>
</dbReference>
<name>A0ABR2K9I8_9EUKA</name>
<gene>
    <name evidence="3" type="ORF">M9Y10_038627</name>
</gene>
<evidence type="ECO:0000313" key="4">
    <source>
        <dbReference type="Proteomes" id="UP001470230"/>
    </source>
</evidence>
<keyword evidence="4" id="KW-1185">Reference proteome</keyword>
<protein>
    <submittedName>
        <fullName evidence="3">Transcription initiation factor TFIID subunit 12</fullName>
    </submittedName>
</protein>
<dbReference type="Pfam" id="PF03847">
    <property type="entry name" value="TFIID_20kDa"/>
    <property type="match status" value="1"/>
</dbReference>
<dbReference type="EMBL" id="JAPFFF010000006">
    <property type="protein sequence ID" value="KAK8887577.1"/>
    <property type="molecule type" value="Genomic_DNA"/>
</dbReference>
<evidence type="ECO:0000256" key="1">
    <source>
        <dbReference type="SAM" id="MobiDB-lite"/>
    </source>
</evidence>
<sequence length="129" mass="14429">MKSKNFLSQNSAPPPPVLAGTSENDIISDEFLPNLLKFFESDIELSTPARSLFNNIALDFVKTISRQAIDIAKSRGSEDLEEKDVNYVLKHFYGIEIPSSEKNSSPDYNFKPTDDYLAKLSAVRAAKKK</sequence>
<dbReference type="InterPro" id="IPR003228">
    <property type="entry name" value="TFIID_TAF12_dom"/>
</dbReference>
<dbReference type="InterPro" id="IPR009072">
    <property type="entry name" value="Histone-fold"/>
</dbReference>
<comment type="caution">
    <text evidence="3">The sequence shown here is derived from an EMBL/GenBank/DDBJ whole genome shotgun (WGS) entry which is preliminary data.</text>
</comment>
<feature type="domain" description="Transcription initiation factor TFIID subunit 12" evidence="2">
    <location>
        <begin position="34"/>
        <end position="93"/>
    </location>
</feature>
<feature type="compositionally biased region" description="Polar residues" evidence="1">
    <location>
        <begin position="1"/>
        <end position="11"/>
    </location>
</feature>
<proteinExistence type="predicted"/>
<evidence type="ECO:0000313" key="3">
    <source>
        <dbReference type="EMBL" id="KAK8887577.1"/>
    </source>
</evidence>
<evidence type="ECO:0000259" key="2">
    <source>
        <dbReference type="Pfam" id="PF03847"/>
    </source>
</evidence>